<dbReference type="SUPFAM" id="SSF55031">
    <property type="entry name" value="Bacterial exopeptidase dimerisation domain"/>
    <property type="match status" value="1"/>
</dbReference>
<dbReference type="STRING" id="2017.SAMN05444320_102560"/>
<dbReference type="Proteomes" id="UP000184501">
    <property type="component" value="Unassembled WGS sequence"/>
</dbReference>
<sequence>MSVDGTAAHLAALRAALREELPAAVELRRELHAQPNLSGQEGPTRKLLVDALPADLAVEQVADTGAVVRVGPAGPAVGVRAELDALPIVESTGVPWAAASGMMHACGHDVHMAALVALVRAVHRVGGPAPLVAVCQPREETSPSGANDIVASALLRRHRVEALVAAHVHPQVAPGEVAVAGGAVNASADEFEVTVRGKAGHAAYPHLTRDPVLALAHFVTAAQQLVSRDTDPMEPAVVAVCALTAGAAANAVPAEAVARGTVRAMSESQRDLLHERLREIAGGVAMTHGCRADVEITRGEPVLHNDFGLAKATAELLTAMSVPLGTPVRSCGADDFAFYQAVAPLLMMFVGVDGNTGDGLHAPTFLPADTAVGQVADSLLAGYLAAAAQWGQQVPSSYTG</sequence>
<dbReference type="PANTHER" id="PTHR11014:SF63">
    <property type="entry name" value="METALLOPEPTIDASE, PUTATIVE (AFU_ORTHOLOGUE AFUA_6G09600)-RELATED"/>
    <property type="match status" value="1"/>
</dbReference>
<dbReference type="InterPro" id="IPR002933">
    <property type="entry name" value="Peptidase_M20"/>
</dbReference>
<dbReference type="Gene3D" id="3.30.70.360">
    <property type="match status" value="1"/>
</dbReference>
<dbReference type="Pfam" id="PF01546">
    <property type="entry name" value="Peptidase_M20"/>
    <property type="match status" value="1"/>
</dbReference>
<dbReference type="RefSeq" id="WP_073480771.1">
    <property type="nucleotide sequence ID" value="NZ_FQVN01000002.1"/>
</dbReference>
<comment type="cofactor">
    <cofactor evidence="2">
        <name>Mn(2+)</name>
        <dbReference type="ChEBI" id="CHEBI:29035"/>
    </cofactor>
    <text evidence="2">The Mn(2+) ion enhances activity.</text>
</comment>
<keyword evidence="1 4" id="KW-0378">Hydrolase</keyword>
<keyword evidence="2" id="KW-0479">Metal-binding</keyword>
<feature type="binding site" evidence="2">
    <location>
        <position position="106"/>
    </location>
    <ligand>
        <name>Mn(2+)</name>
        <dbReference type="ChEBI" id="CHEBI:29035"/>
        <label>2</label>
    </ligand>
</feature>
<dbReference type="Gene3D" id="3.40.630.10">
    <property type="entry name" value="Zn peptidases"/>
    <property type="match status" value="1"/>
</dbReference>
<feature type="binding site" evidence="2">
    <location>
        <position position="108"/>
    </location>
    <ligand>
        <name>Mn(2+)</name>
        <dbReference type="ChEBI" id="CHEBI:29035"/>
        <label>2</label>
    </ligand>
</feature>
<keyword evidence="5" id="KW-1185">Reference proteome</keyword>
<name>A0A1M4Z0P6_STRHI</name>
<feature type="binding site" evidence="2">
    <location>
        <position position="140"/>
    </location>
    <ligand>
        <name>Mn(2+)</name>
        <dbReference type="ChEBI" id="CHEBI:29035"/>
        <label>2</label>
    </ligand>
</feature>
<keyword evidence="2" id="KW-0464">Manganese</keyword>
<feature type="binding site" evidence="2">
    <location>
        <position position="361"/>
    </location>
    <ligand>
        <name>Mn(2+)</name>
        <dbReference type="ChEBI" id="CHEBI:29035"/>
        <label>2</label>
    </ligand>
</feature>
<dbReference type="AlphaFoldDB" id="A0A1M4Z0P6"/>
<dbReference type="InterPro" id="IPR017439">
    <property type="entry name" value="Amidohydrolase"/>
</dbReference>
<dbReference type="Pfam" id="PF07687">
    <property type="entry name" value="M20_dimer"/>
    <property type="match status" value="1"/>
</dbReference>
<evidence type="ECO:0000256" key="1">
    <source>
        <dbReference type="ARBA" id="ARBA00022801"/>
    </source>
</evidence>
<dbReference type="InterPro" id="IPR036264">
    <property type="entry name" value="Bact_exopeptidase_dim_dom"/>
</dbReference>
<feature type="binding site" evidence="2">
    <location>
        <position position="167"/>
    </location>
    <ligand>
        <name>Mn(2+)</name>
        <dbReference type="ChEBI" id="CHEBI:29035"/>
        <label>2</label>
    </ligand>
</feature>
<dbReference type="NCBIfam" id="TIGR01891">
    <property type="entry name" value="amidohydrolases"/>
    <property type="match status" value="1"/>
</dbReference>
<organism evidence="4 5">
    <name type="scientific">Streptoalloteichus hindustanus</name>
    <dbReference type="NCBI Taxonomy" id="2017"/>
    <lineage>
        <taxon>Bacteria</taxon>
        <taxon>Bacillati</taxon>
        <taxon>Actinomycetota</taxon>
        <taxon>Actinomycetes</taxon>
        <taxon>Pseudonocardiales</taxon>
        <taxon>Pseudonocardiaceae</taxon>
        <taxon>Streptoalloteichus</taxon>
    </lineage>
</organism>
<evidence type="ECO:0000313" key="4">
    <source>
        <dbReference type="EMBL" id="SHF11653.1"/>
    </source>
</evidence>
<dbReference type="GO" id="GO:0046872">
    <property type="term" value="F:metal ion binding"/>
    <property type="evidence" value="ECO:0007669"/>
    <property type="project" value="UniProtKB-KW"/>
</dbReference>
<proteinExistence type="predicted"/>
<dbReference type="PANTHER" id="PTHR11014">
    <property type="entry name" value="PEPTIDASE M20 FAMILY MEMBER"/>
    <property type="match status" value="1"/>
</dbReference>
<accession>A0A1M4Z0P6</accession>
<dbReference type="GO" id="GO:0050118">
    <property type="term" value="F:N-acetyldiaminopimelate deacetylase activity"/>
    <property type="evidence" value="ECO:0007669"/>
    <property type="project" value="UniProtKB-ARBA"/>
</dbReference>
<evidence type="ECO:0000259" key="3">
    <source>
        <dbReference type="Pfam" id="PF07687"/>
    </source>
</evidence>
<dbReference type="FunFam" id="3.30.70.360:FF:000001">
    <property type="entry name" value="N-acetyldiaminopimelate deacetylase"/>
    <property type="match status" value="1"/>
</dbReference>
<dbReference type="PIRSF" id="PIRSF005962">
    <property type="entry name" value="Pept_M20D_amidohydro"/>
    <property type="match status" value="1"/>
</dbReference>
<dbReference type="GO" id="GO:0019877">
    <property type="term" value="P:diaminopimelate biosynthetic process"/>
    <property type="evidence" value="ECO:0007669"/>
    <property type="project" value="UniProtKB-ARBA"/>
</dbReference>
<reference evidence="4 5" key="1">
    <citation type="submission" date="2016-11" db="EMBL/GenBank/DDBJ databases">
        <authorList>
            <person name="Jaros S."/>
            <person name="Januszkiewicz K."/>
            <person name="Wedrychowicz H."/>
        </authorList>
    </citation>
    <scope>NUCLEOTIDE SEQUENCE [LARGE SCALE GENOMIC DNA]</scope>
    <source>
        <strain evidence="4 5">DSM 44523</strain>
    </source>
</reference>
<dbReference type="OrthoDB" id="9777385at2"/>
<dbReference type="SUPFAM" id="SSF53187">
    <property type="entry name" value="Zn-dependent exopeptidases"/>
    <property type="match status" value="1"/>
</dbReference>
<dbReference type="InterPro" id="IPR011650">
    <property type="entry name" value="Peptidase_M20_dimer"/>
</dbReference>
<evidence type="ECO:0000256" key="2">
    <source>
        <dbReference type="PIRSR" id="PIRSR005962-1"/>
    </source>
</evidence>
<evidence type="ECO:0000313" key="5">
    <source>
        <dbReference type="Proteomes" id="UP000184501"/>
    </source>
</evidence>
<feature type="domain" description="Peptidase M20 dimerisation" evidence="3">
    <location>
        <begin position="190"/>
        <end position="281"/>
    </location>
</feature>
<dbReference type="EMBL" id="FQVN01000002">
    <property type="protein sequence ID" value="SHF11653.1"/>
    <property type="molecule type" value="Genomic_DNA"/>
</dbReference>
<gene>
    <name evidence="4" type="ORF">SAMN05444320_102560</name>
</gene>
<protein>
    <submittedName>
        <fullName evidence="4">Amidohydrolase</fullName>
    </submittedName>
</protein>